<dbReference type="InParanoid" id="A0A1J7JK00"/>
<gene>
    <name evidence="2" type="ORF">CONLIGDRAFT_600314</name>
</gene>
<protein>
    <recommendedName>
        <fullName evidence="4">ARS binding protein 2</fullName>
    </recommendedName>
</protein>
<keyword evidence="3" id="KW-1185">Reference proteome</keyword>
<dbReference type="OrthoDB" id="2104370at2759"/>
<dbReference type="InterPro" id="IPR018562">
    <property type="entry name" value="ARS-binding_2"/>
</dbReference>
<dbReference type="GO" id="GO:0003688">
    <property type="term" value="F:DNA replication origin binding"/>
    <property type="evidence" value="ECO:0007669"/>
    <property type="project" value="TreeGrafter"/>
</dbReference>
<dbReference type="Pfam" id="PF09441">
    <property type="entry name" value="Abp2"/>
    <property type="match status" value="1"/>
</dbReference>
<feature type="region of interest" description="Disordered" evidence="1">
    <location>
        <begin position="184"/>
        <end position="234"/>
    </location>
</feature>
<feature type="compositionally biased region" description="Low complexity" evidence="1">
    <location>
        <begin position="470"/>
        <end position="487"/>
    </location>
</feature>
<evidence type="ECO:0000313" key="3">
    <source>
        <dbReference type="Proteomes" id="UP000182658"/>
    </source>
</evidence>
<name>A0A1J7JK00_9PEZI</name>
<sequence>MNSTMQHTQGVFAPSPTSARNVAPRSPSVRPVLPDRSVDGETIEDTYVQFILYCNPAVPPDTDTAALREAFQTPPKSGGKTFNTFLLFELIKQLEAKELKTWAELALKLGVEPPDQDKGQSSQKIQQYAVRLKRWMHSMHVDAFFEYLLDRPNAYWTDIPADQNPVSEAGRDGVAAEDDMALRSLLPHIRPRRGRRKPEDDDLSKSPSQRPSMEPPPMGDELASAHPNAMSAWSAHPDARGSVFLFPVSDPLRLNTGMGQASGPPWTNPGDTLQTPMTAYPHSAITPSTRQAFWADEPKSAITPSKARMNKRHGAKVVSSAWRSGLGGTGKTRGRPRLNRDGNQDGPFSAFPTSEVPTFKIPLPVPQAQNQNNGARSHQPAPAFGPPALTLVTSPTTIQPPSAPATPIINSPTPTGPQLSQNPRPAKRSRLSLQVPERVGGEVRLATPPPLVMVNGQAPITVDYHSLQGSSSSTSSSTRPNTNRPTTKPVSPLQTAQPYTTLTQTNGPPPPSQPTQTGIQFEDPTDRTNMDALEGFFAHEVLTADWFDASGNPLPPCGPDEAWAIISTIVENLLKAANTKDAFLINLAALAGGKLLMSTTNLRIARLNEEEGGAAEVNRYRCTWELRLGDIRGVYSMEESVACARWRRKTTTGGGDVRG</sequence>
<dbReference type="AlphaFoldDB" id="A0A1J7JK00"/>
<feature type="compositionally biased region" description="Polar residues" evidence="1">
    <location>
        <begin position="1"/>
        <end position="20"/>
    </location>
</feature>
<feature type="non-terminal residue" evidence="2">
    <location>
        <position position="659"/>
    </location>
</feature>
<dbReference type="PANTHER" id="PTHR42048:SF1">
    <property type="entry name" value="ARS-BINDING PROTEIN 2"/>
    <property type="match status" value="1"/>
</dbReference>
<dbReference type="STRING" id="1408157.A0A1J7JK00"/>
<feature type="compositionally biased region" description="Polar residues" evidence="1">
    <location>
        <begin position="391"/>
        <end position="400"/>
    </location>
</feature>
<feature type="region of interest" description="Disordered" evidence="1">
    <location>
        <begin position="307"/>
        <end position="434"/>
    </location>
</feature>
<feature type="compositionally biased region" description="Polar residues" evidence="1">
    <location>
        <begin position="367"/>
        <end position="376"/>
    </location>
</feature>
<dbReference type="EMBL" id="KV875099">
    <property type="protein sequence ID" value="OIW27986.1"/>
    <property type="molecule type" value="Genomic_DNA"/>
</dbReference>
<evidence type="ECO:0008006" key="4">
    <source>
        <dbReference type="Google" id="ProtNLM"/>
    </source>
</evidence>
<feature type="region of interest" description="Disordered" evidence="1">
    <location>
        <begin position="1"/>
        <end position="36"/>
    </location>
</feature>
<dbReference type="PANTHER" id="PTHR42048">
    <property type="entry name" value="ARS-BINDING PROTEIN 2"/>
    <property type="match status" value="1"/>
</dbReference>
<evidence type="ECO:0000256" key="1">
    <source>
        <dbReference type="SAM" id="MobiDB-lite"/>
    </source>
</evidence>
<dbReference type="Proteomes" id="UP000182658">
    <property type="component" value="Unassembled WGS sequence"/>
</dbReference>
<proteinExistence type="predicted"/>
<feature type="compositionally biased region" description="Polar residues" evidence="1">
    <location>
        <begin position="488"/>
        <end position="502"/>
    </location>
</feature>
<organism evidence="2 3">
    <name type="scientific">Coniochaeta ligniaria NRRL 30616</name>
    <dbReference type="NCBI Taxonomy" id="1408157"/>
    <lineage>
        <taxon>Eukaryota</taxon>
        <taxon>Fungi</taxon>
        <taxon>Dikarya</taxon>
        <taxon>Ascomycota</taxon>
        <taxon>Pezizomycotina</taxon>
        <taxon>Sordariomycetes</taxon>
        <taxon>Sordariomycetidae</taxon>
        <taxon>Coniochaetales</taxon>
        <taxon>Coniochaetaceae</taxon>
        <taxon>Coniochaeta</taxon>
    </lineage>
</organism>
<feature type="region of interest" description="Disordered" evidence="1">
    <location>
        <begin position="465"/>
        <end position="521"/>
    </location>
</feature>
<feature type="compositionally biased region" description="Polar residues" evidence="1">
    <location>
        <begin position="408"/>
        <end position="423"/>
    </location>
</feature>
<reference evidence="2 3" key="1">
    <citation type="submission" date="2016-10" db="EMBL/GenBank/DDBJ databases">
        <title>Draft genome sequence of Coniochaeta ligniaria NRRL30616, a lignocellulolytic fungus for bioabatement of inhibitors in plant biomass hydrolysates.</title>
        <authorList>
            <consortium name="DOE Joint Genome Institute"/>
            <person name="Jimenez D.J."/>
            <person name="Hector R.E."/>
            <person name="Riley R."/>
            <person name="Sun H."/>
            <person name="Grigoriev I.V."/>
            <person name="Van Elsas J.D."/>
            <person name="Nichols N.N."/>
        </authorList>
    </citation>
    <scope>NUCLEOTIDE SEQUENCE [LARGE SCALE GENOMIC DNA]</scope>
    <source>
        <strain evidence="2 3">NRRL 30616</strain>
    </source>
</reference>
<accession>A0A1J7JK00</accession>
<evidence type="ECO:0000313" key="2">
    <source>
        <dbReference type="EMBL" id="OIW27986.1"/>
    </source>
</evidence>